<reference evidence="2" key="1">
    <citation type="submission" date="2023-08" db="EMBL/GenBank/DDBJ databases">
        <title>Functional annotation and safety assessment of Bacillus stercoris.</title>
        <authorList>
            <person name="Pandit N.T."/>
            <person name="Ahir S.V."/>
            <person name="Chauhan D.A."/>
            <person name="Bose A."/>
            <person name="Dunlap C."/>
            <person name="Doshi J.A."/>
        </authorList>
    </citation>
    <scope>NUCLEOTIDE SEQUENCE</scope>
    <source>
        <strain evidence="2">ZBMF30</strain>
    </source>
</reference>
<accession>A0ABU0V2G7</accession>
<feature type="compositionally biased region" description="Polar residues" evidence="1">
    <location>
        <begin position="87"/>
        <end position="101"/>
    </location>
</feature>
<proteinExistence type="predicted"/>
<keyword evidence="3" id="KW-1185">Reference proteome</keyword>
<comment type="caution">
    <text evidence="2">The sequence shown here is derived from an EMBL/GenBank/DDBJ whole genome shotgun (WGS) entry which is preliminary data.</text>
</comment>
<dbReference type="Proteomes" id="UP001177898">
    <property type="component" value="Unassembled WGS sequence"/>
</dbReference>
<gene>
    <name evidence="2" type="ORF">RAQ16_01695</name>
</gene>
<organism evidence="2 3">
    <name type="scientific">Bacillus stercoris</name>
    <dbReference type="NCBI Taxonomy" id="2054641"/>
    <lineage>
        <taxon>Bacteria</taxon>
        <taxon>Bacillati</taxon>
        <taxon>Bacillota</taxon>
        <taxon>Bacilli</taxon>
        <taxon>Bacillales</taxon>
        <taxon>Bacillaceae</taxon>
        <taxon>Bacillus</taxon>
    </lineage>
</organism>
<evidence type="ECO:0000256" key="1">
    <source>
        <dbReference type="SAM" id="MobiDB-lite"/>
    </source>
</evidence>
<protein>
    <submittedName>
        <fullName evidence="2">Uncharacterized protein</fullName>
    </submittedName>
</protein>
<sequence>MILKMGNEKMKVASAFLSDDEQTVSAFDENSKRLVLLEGVNFENVWLEDDQGQRIEFPKKPDANQEIKSLKKQLQTLTESLLELRKSASQNSNEDISQQEVTDAKSEMNM</sequence>
<evidence type="ECO:0000313" key="3">
    <source>
        <dbReference type="Proteomes" id="UP001177898"/>
    </source>
</evidence>
<feature type="region of interest" description="Disordered" evidence="1">
    <location>
        <begin position="85"/>
        <end position="110"/>
    </location>
</feature>
<dbReference type="EMBL" id="JAVCYS010000002">
    <property type="protein sequence ID" value="MDQ1851115.1"/>
    <property type="molecule type" value="Genomic_DNA"/>
</dbReference>
<dbReference type="RefSeq" id="WP_071581347.1">
    <property type="nucleotide sequence ID" value="NZ_JALHBN010000007.1"/>
</dbReference>
<name>A0ABU0V2G7_9BACI</name>
<evidence type="ECO:0000313" key="2">
    <source>
        <dbReference type="EMBL" id="MDQ1851115.1"/>
    </source>
</evidence>